<dbReference type="InterPro" id="IPR029055">
    <property type="entry name" value="Ntn_hydrolases_N"/>
</dbReference>
<dbReference type="FunFam" id="3.20.20.70:FF:000031">
    <property type="entry name" value="Glutamate synthase 1 [NADH]"/>
    <property type="match status" value="1"/>
</dbReference>
<dbReference type="InterPro" id="IPR006982">
    <property type="entry name" value="Glu_synth_centr_N"/>
</dbReference>
<evidence type="ECO:0000256" key="18">
    <source>
        <dbReference type="ARBA" id="ARBA00037928"/>
    </source>
</evidence>
<keyword evidence="13" id="KW-0560">Oxidoreductase</keyword>
<dbReference type="NCBIfam" id="NF008730">
    <property type="entry name" value="PRK11750.1"/>
    <property type="match status" value="1"/>
</dbReference>
<evidence type="ECO:0000256" key="12">
    <source>
        <dbReference type="ARBA" id="ARBA00022962"/>
    </source>
</evidence>
<dbReference type="GO" id="GO:0006537">
    <property type="term" value="P:glutamate biosynthetic process"/>
    <property type="evidence" value="ECO:0007669"/>
    <property type="project" value="UniProtKB-KW"/>
</dbReference>
<feature type="domain" description="Glutamine amidotransferase type-2" evidence="21">
    <location>
        <begin position="102"/>
        <end position="504"/>
    </location>
</feature>
<gene>
    <name evidence="22" type="ORF">CDEB00056_LOCUS14081</name>
</gene>
<evidence type="ECO:0000256" key="7">
    <source>
        <dbReference type="ARBA" id="ARBA00022605"/>
    </source>
</evidence>
<keyword evidence="9" id="KW-0288">FMN</keyword>
<evidence type="ECO:0000256" key="11">
    <source>
        <dbReference type="ARBA" id="ARBA00022827"/>
    </source>
</evidence>
<dbReference type="SUPFAM" id="SSF56235">
    <property type="entry name" value="N-terminal nucleophile aminohydrolases (Ntn hydrolases)"/>
    <property type="match status" value="1"/>
</dbReference>
<feature type="compositionally biased region" description="Low complexity" evidence="20">
    <location>
        <begin position="26"/>
        <end position="40"/>
    </location>
</feature>
<keyword evidence="11" id="KW-0274">FAD</keyword>
<evidence type="ECO:0000256" key="20">
    <source>
        <dbReference type="SAM" id="MobiDB-lite"/>
    </source>
</evidence>
<comment type="cofactor">
    <cofactor evidence="3">
        <name>FAD</name>
        <dbReference type="ChEBI" id="CHEBI:57692"/>
    </cofactor>
</comment>
<evidence type="ECO:0000256" key="16">
    <source>
        <dbReference type="ARBA" id="ARBA00023164"/>
    </source>
</evidence>
<keyword evidence="8" id="KW-0285">Flavoprotein</keyword>
<dbReference type="Pfam" id="PF00310">
    <property type="entry name" value="GATase_2"/>
    <property type="match status" value="1"/>
</dbReference>
<evidence type="ECO:0000256" key="10">
    <source>
        <dbReference type="ARBA" id="ARBA00022723"/>
    </source>
</evidence>
<comment type="cofactor">
    <cofactor evidence="1">
        <name>FMN</name>
        <dbReference type="ChEBI" id="CHEBI:58210"/>
    </cofactor>
</comment>
<evidence type="ECO:0000256" key="19">
    <source>
        <dbReference type="ARBA" id="ARBA00039085"/>
    </source>
</evidence>
<dbReference type="InterPro" id="IPR002489">
    <property type="entry name" value="Glu_synth_asu_C"/>
</dbReference>
<dbReference type="SUPFAM" id="SSF51395">
    <property type="entry name" value="FMN-linked oxidoreductases"/>
    <property type="match status" value="1"/>
</dbReference>
<comment type="cofactor">
    <cofactor evidence="2">
        <name>[3Fe-4S] cluster</name>
        <dbReference type="ChEBI" id="CHEBI:21137"/>
    </cofactor>
</comment>
<evidence type="ECO:0000256" key="3">
    <source>
        <dbReference type="ARBA" id="ARBA00001974"/>
    </source>
</evidence>
<evidence type="ECO:0000256" key="17">
    <source>
        <dbReference type="ARBA" id="ARBA00023291"/>
    </source>
</evidence>
<keyword evidence="17" id="KW-0003">3Fe-4S</keyword>
<dbReference type="PANTHER" id="PTHR11938">
    <property type="entry name" value="FAD NADPH DEHYDROGENASE/OXIDOREDUCTASE"/>
    <property type="match status" value="1"/>
</dbReference>
<dbReference type="GO" id="GO:0046872">
    <property type="term" value="F:metal ion binding"/>
    <property type="evidence" value="ECO:0007669"/>
    <property type="project" value="UniProtKB-KW"/>
</dbReference>
<dbReference type="Pfam" id="PF01493">
    <property type="entry name" value="GXGXG"/>
    <property type="match status" value="1"/>
</dbReference>
<dbReference type="Gene3D" id="2.160.20.60">
    <property type="entry name" value="Glutamate synthase, alpha subunit, C-terminal domain"/>
    <property type="match status" value="1"/>
</dbReference>
<evidence type="ECO:0000256" key="4">
    <source>
        <dbReference type="ARBA" id="ARBA00004802"/>
    </source>
</evidence>
<dbReference type="InterPro" id="IPR013785">
    <property type="entry name" value="Aldolase_TIM"/>
</dbReference>
<protein>
    <recommendedName>
        <fullName evidence="19">glutamate synthase (ferredoxin)</fullName>
        <ecNumber evidence="19">1.4.7.1</ecNumber>
    </recommendedName>
</protein>
<dbReference type="UniPathway" id="UPA00045"/>
<keyword evidence="16" id="KW-0314">Glutamate biosynthesis</keyword>
<dbReference type="GO" id="GO:0016041">
    <property type="term" value="F:glutamate synthase (ferredoxin) activity"/>
    <property type="evidence" value="ECO:0007669"/>
    <property type="project" value="UniProtKB-EC"/>
</dbReference>
<keyword evidence="15" id="KW-0411">Iron-sulfur</keyword>
<dbReference type="FunFam" id="3.60.20.10:FF:000001">
    <property type="entry name" value="Glutamate synthase, large subunit"/>
    <property type="match status" value="1"/>
</dbReference>
<dbReference type="FunFam" id="2.160.20.60:FF:000001">
    <property type="entry name" value="Glutamate synthase, large subunit"/>
    <property type="match status" value="1"/>
</dbReference>
<evidence type="ECO:0000256" key="5">
    <source>
        <dbReference type="ARBA" id="ARBA00004909"/>
    </source>
</evidence>
<evidence type="ECO:0000256" key="15">
    <source>
        <dbReference type="ARBA" id="ARBA00023014"/>
    </source>
</evidence>
<reference evidence="22" key="1">
    <citation type="submission" date="2021-01" db="EMBL/GenBank/DDBJ databases">
        <authorList>
            <person name="Corre E."/>
            <person name="Pelletier E."/>
            <person name="Niang G."/>
            <person name="Scheremetjew M."/>
            <person name="Finn R."/>
            <person name="Kale V."/>
            <person name="Holt S."/>
            <person name="Cochrane G."/>
            <person name="Meng A."/>
            <person name="Brown T."/>
            <person name="Cohen L."/>
        </authorList>
    </citation>
    <scope>NUCLEOTIDE SEQUENCE</scope>
    <source>
        <strain evidence="22">MM31A-1</strain>
    </source>
</reference>
<dbReference type="FunFam" id="3.20.20.70:FF:000061">
    <property type="entry name" value="Glutamate synthase large subunit"/>
    <property type="match status" value="1"/>
</dbReference>
<organism evidence="22">
    <name type="scientific">Chaetoceros debilis</name>
    <dbReference type="NCBI Taxonomy" id="122233"/>
    <lineage>
        <taxon>Eukaryota</taxon>
        <taxon>Sar</taxon>
        <taxon>Stramenopiles</taxon>
        <taxon>Ochrophyta</taxon>
        <taxon>Bacillariophyta</taxon>
        <taxon>Coscinodiscophyceae</taxon>
        <taxon>Chaetocerotophycidae</taxon>
        <taxon>Chaetocerotales</taxon>
        <taxon>Chaetocerotaceae</taxon>
        <taxon>Chaetoceros</taxon>
    </lineage>
</organism>
<dbReference type="InterPro" id="IPR036485">
    <property type="entry name" value="Glu_synth_asu_C_sf"/>
</dbReference>
<sequence>MLSLRGTSRILRSSSRIGLSRGGISGSRPLSLRGSGSSGSNHAARVSTPMSSIHRGLHHHHHHQFQPSLSYSTERIVSLRSGKDVKDIPKTMYSADRETENCGVGLVASLKSVPSRRVVEQADEMLVRMSHRGGCGCDPASGDGAGMLFGMPDSFMRSKAKEVFGVELPKQGEYAVANIFFAPGNEEAMGDNKGRVERLVKERGLTTIGWRPVPVDNSMLGRDPVESEPITEQLFVTNNGKYATTRQFEQELMRIRKVAEEEAAAQFGHESGFYINSLTGQTITYKGQLTPEQVSQYYLDLKDPSFVSHLSLVHSRFSTNTFPSWERAQPIRMMCHNGEINTLRGNKNWMYSRGGIMGSDYYGDETSQLLPATGDHMSDSGNFDSVLELMAKASDRSLPECVMMMIPEAWQDNHNLSESKKAFYEYNSAIMEPWDGPAMVAFTDGRYIGATLDRNGLRPSRYYVTNDDHVILSSEIGVIPELKDTDVKIKHRLEPGKMFLVDFETERIVPDDEIKEQIASQAPYKEWVDDNMIDLEKWTSVSGVDRPKMKFNDTNRRLNMYGFSQEKLEMLLLPMAIGGKEALGSMGNDAALAVLSEQPRQVNDYFKQLFAQVTNPPIDPIREEIVMSLVCPVGPEQNLLAASSEKHCERLVVRHPLLTLEEMETLKNKTFKRADGSVAFGTQVIDTTFHADSGVDGMLHAIERICDEAADAIQGELGEQGVQGVVLSDRLAGDGRIALPSLVAVGAVHQHLLKTQQRPKAAIFAEGGDAKEIHDFATLVGYGCDGVCPYVAYEALCKMNADGLVEAKTGNVFSDEDIMTNYRKAAAKGLLKVMSKMGVSTLQSYKGAQVFEAIGLADEIVDRCFTGTTTRIQGTGFEALYRDLMRFYKEAYPDSTKNETPLVRNDGQIHYRTGEEAHLNTPQGMVNLQVAARTNSRDAFKEFTRITNEQNKKVTLRGQLKFKFNPSRAIPVEEVEPVSAIVKRFATGAMSLGSISREAHETLAMAMNALGARSNTGEGGEDPERFEDNRRSSIKQVASGRFGVTSNYLANSDQIQIKMAQGAKPGEGGELPGFKVSEYIAKNRHTTPGVGLISPPPHHDIYSIEDLAQLIHDLKNAQPNGEVSVKLVSEVGVGVIAAGVAKALSDHIVIAGHDGGTGAAAYTGLKGAGLPWELGLAETQQTLVLNGLRDRIKLQTDGQLKTGRDVVIACLLGAEEFGFATAPLIAMGCIMMRKCHLNTCPVGIATQDEELRKKFAGQPEHVMNYFFLMAEEIREIMAKLGYRTMEEMIGQTQHLETNTRGMHYKSRGLDLTPLLTPASELNPSAGTRNLTTQYHGLDIAKDNDIIAKAQPALNDGTPVVIEDDINNLNRTFGTMLSYNVSKKYGQAGLPHDTITMNLKGHGGQSFGFTLAKGITANIEGDCNDYAGKGLSGGKISIYPSKEVISDGFVPEDNVVVGNVCLYGATSGKAFFRGKAGERFCVRNSGALAVVEGIGDHGAEYMTGGHLVCLGETGRNFAAGMSGGVAYIYDPDNKFPERCNMGLVGLENVDEVAEKEELYDYIKEHVEATGSTVGQNMLEDWDNAAKNFVKVMPHDYKRVLEERAAAAAEAA</sequence>
<dbReference type="PANTHER" id="PTHR11938:SF133">
    <property type="entry name" value="GLUTAMATE SYNTHASE (NADH)"/>
    <property type="match status" value="1"/>
</dbReference>
<dbReference type="EMBL" id="HBIO01018342">
    <property type="protein sequence ID" value="CAE0469228.1"/>
    <property type="molecule type" value="Transcribed_RNA"/>
</dbReference>
<dbReference type="Pfam" id="PF01645">
    <property type="entry name" value="Glu_synthase"/>
    <property type="match status" value="1"/>
</dbReference>
<dbReference type="Pfam" id="PF04898">
    <property type="entry name" value="Glu_syn_central"/>
    <property type="match status" value="1"/>
</dbReference>
<evidence type="ECO:0000256" key="14">
    <source>
        <dbReference type="ARBA" id="ARBA00023004"/>
    </source>
</evidence>
<dbReference type="GO" id="GO:0019676">
    <property type="term" value="P:ammonia assimilation cycle"/>
    <property type="evidence" value="ECO:0007669"/>
    <property type="project" value="TreeGrafter"/>
</dbReference>
<evidence type="ECO:0000313" key="22">
    <source>
        <dbReference type="EMBL" id="CAE0469228.1"/>
    </source>
</evidence>
<comment type="pathway">
    <text evidence="18">Amino-acid biosynthesis; L-glutamate biosynthesis via GLT pathway; L-glutamate from 2-oxoglutarate and L-glutamine (ferredoxin route): step 1/1.</text>
</comment>
<keyword evidence="7" id="KW-0028">Amino-acid biosynthesis</keyword>
<evidence type="ECO:0000256" key="13">
    <source>
        <dbReference type="ARBA" id="ARBA00023002"/>
    </source>
</evidence>
<proteinExistence type="inferred from homology"/>
<dbReference type="CDD" id="cd02808">
    <property type="entry name" value="GltS_FMN"/>
    <property type="match status" value="1"/>
</dbReference>
<dbReference type="PROSITE" id="PS51278">
    <property type="entry name" value="GATASE_TYPE_2"/>
    <property type="match status" value="1"/>
</dbReference>
<comment type="similarity">
    <text evidence="6">Belongs to the glutamate synthase family.</text>
</comment>
<feature type="region of interest" description="Disordered" evidence="20">
    <location>
        <begin position="1012"/>
        <end position="1032"/>
    </location>
</feature>
<dbReference type="InterPro" id="IPR050711">
    <property type="entry name" value="ET-N_metabolism_enzyme"/>
</dbReference>
<evidence type="ECO:0000256" key="6">
    <source>
        <dbReference type="ARBA" id="ARBA00009716"/>
    </source>
</evidence>
<dbReference type="Gene3D" id="3.20.20.70">
    <property type="entry name" value="Aldolase class I"/>
    <property type="match status" value="2"/>
</dbReference>
<keyword evidence="10" id="KW-0479">Metal-binding</keyword>
<evidence type="ECO:0000256" key="9">
    <source>
        <dbReference type="ARBA" id="ARBA00022643"/>
    </source>
</evidence>
<dbReference type="EC" id="1.4.7.1" evidence="19"/>
<dbReference type="GO" id="GO:0051538">
    <property type="term" value="F:3 iron, 4 sulfur cluster binding"/>
    <property type="evidence" value="ECO:0007669"/>
    <property type="project" value="UniProtKB-KW"/>
</dbReference>
<name>A0A7S3VBN2_9STRA</name>
<feature type="compositionally biased region" description="Basic and acidic residues" evidence="20">
    <location>
        <begin position="1022"/>
        <end position="1031"/>
    </location>
</feature>
<comment type="pathway">
    <text evidence="5">Nitrogen metabolism.</text>
</comment>
<comment type="pathway">
    <text evidence="4">Energy metabolism; nitrogen metabolism.</text>
</comment>
<accession>A0A7S3VBN2</accession>
<dbReference type="CDD" id="cd00982">
    <property type="entry name" value="gltB_C"/>
    <property type="match status" value="1"/>
</dbReference>
<feature type="region of interest" description="Disordered" evidence="20">
    <location>
        <begin position="16"/>
        <end position="47"/>
    </location>
</feature>
<evidence type="ECO:0000256" key="2">
    <source>
        <dbReference type="ARBA" id="ARBA00001927"/>
    </source>
</evidence>
<dbReference type="Gene3D" id="3.60.20.10">
    <property type="entry name" value="Glutamine Phosphoribosylpyrophosphate, subunit 1, domain 1"/>
    <property type="match status" value="1"/>
</dbReference>
<keyword evidence="14" id="KW-0408">Iron</keyword>
<dbReference type="InterPro" id="IPR017932">
    <property type="entry name" value="GATase_2_dom"/>
</dbReference>
<evidence type="ECO:0000259" key="21">
    <source>
        <dbReference type="PROSITE" id="PS51278"/>
    </source>
</evidence>
<evidence type="ECO:0000256" key="8">
    <source>
        <dbReference type="ARBA" id="ARBA00022630"/>
    </source>
</evidence>
<evidence type="ECO:0000256" key="1">
    <source>
        <dbReference type="ARBA" id="ARBA00001917"/>
    </source>
</evidence>
<dbReference type="InterPro" id="IPR002932">
    <property type="entry name" value="Glu_synthdom"/>
</dbReference>
<dbReference type="SUPFAM" id="SSF69336">
    <property type="entry name" value="Alpha subunit of glutamate synthase, C-terminal domain"/>
    <property type="match status" value="1"/>
</dbReference>
<dbReference type="GO" id="GO:0016040">
    <property type="term" value="F:glutamate synthase (NADH) activity"/>
    <property type="evidence" value="ECO:0007669"/>
    <property type="project" value="TreeGrafter"/>
</dbReference>
<keyword evidence="12" id="KW-0315">Glutamine amidotransferase</keyword>
<dbReference type="CDD" id="cd00713">
    <property type="entry name" value="GltS"/>
    <property type="match status" value="1"/>
</dbReference>